<dbReference type="RefSeq" id="WP_157905093.1">
    <property type="nucleotide sequence ID" value="NZ_FOWC01000006.1"/>
</dbReference>
<evidence type="ECO:0000313" key="2">
    <source>
        <dbReference type="Proteomes" id="UP000470404"/>
    </source>
</evidence>
<evidence type="ECO:0000313" key="1">
    <source>
        <dbReference type="EMBL" id="NEC57236.1"/>
    </source>
</evidence>
<accession>A0ABX0BWR0</accession>
<gene>
    <name evidence="1" type="ORF">G3I59_16975</name>
</gene>
<sequence length="51" mass="5486">MAEATQLAVVVVVAAHRPDELDPDAPPVDLPLLAGLFGRSAWLGVRRPLER</sequence>
<comment type="caution">
    <text evidence="1">The sequence shown here is derived from an EMBL/GenBank/DDBJ whole genome shotgun (WGS) entry which is preliminary data.</text>
</comment>
<organism evidence="1 2">
    <name type="scientific">Amycolatopsis rubida</name>
    <dbReference type="NCBI Taxonomy" id="112413"/>
    <lineage>
        <taxon>Bacteria</taxon>
        <taxon>Bacillati</taxon>
        <taxon>Actinomycetota</taxon>
        <taxon>Actinomycetes</taxon>
        <taxon>Pseudonocardiales</taxon>
        <taxon>Pseudonocardiaceae</taxon>
        <taxon>Amycolatopsis</taxon>
    </lineage>
</organism>
<dbReference type="EMBL" id="JAAGNC010000087">
    <property type="protein sequence ID" value="NEC57236.1"/>
    <property type="molecule type" value="Genomic_DNA"/>
</dbReference>
<dbReference type="Proteomes" id="UP000470404">
    <property type="component" value="Unassembled WGS sequence"/>
</dbReference>
<keyword evidence="2" id="KW-1185">Reference proteome</keyword>
<name>A0ABX0BWR0_9PSEU</name>
<reference evidence="1 2" key="1">
    <citation type="submission" date="2020-01" db="EMBL/GenBank/DDBJ databases">
        <title>Insect and environment-associated Actinomycetes.</title>
        <authorList>
            <person name="Currrie C."/>
            <person name="Chevrette M."/>
            <person name="Carlson C."/>
            <person name="Stubbendieck R."/>
            <person name="Wendt-Pienkowski E."/>
        </authorList>
    </citation>
    <scope>NUCLEOTIDE SEQUENCE [LARGE SCALE GENOMIC DNA]</scope>
    <source>
        <strain evidence="1 2">SID8386</strain>
    </source>
</reference>
<proteinExistence type="predicted"/>
<protein>
    <submittedName>
        <fullName evidence="1">Uncharacterized protein</fullName>
    </submittedName>
</protein>